<evidence type="ECO:0000256" key="1">
    <source>
        <dbReference type="SAM" id="MobiDB-lite"/>
    </source>
</evidence>
<feature type="compositionally biased region" description="Polar residues" evidence="1">
    <location>
        <begin position="121"/>
        <end position="133"/>
    </location>
</feature>
<feature type="region of interest" description="Disordered" evidence="1">
    <location>
        <begin position="69"/>
        <end position="95"/>
    </location>
</feature>
<evidence type="ECO:0000313" key="2">
    <source>
        <dbReference type="EMBL" id="EFN87972.1"/>
    </source>
</evidence>
<reference evidence="2 3" key="1">
    <citation type="journal article" date="2010" name="Science">
        <title>Genomic comparison of the ants Camponotus floridanus and Harpegnathos saltator.</title>
        <authorList>
            <person name="Bonasio R."/>
            <person name="Zhang G."/>
            <person name="Ye C."/>
            <person name="Mutti N.S."/>
            <person name="Fang X."/>
            <person name="Qin N."/>
            <person name="Donahue G."/>
            <person name="Yang P."/>
            <person name="Li Q."/>
            <person name="Li C."/>
            <person name="Zhang P."/>
            <person name="Huang Z."/>
            <person name="Berger S.L."/>
            <person name="Reinberg D."/>
            <person name="Wang J."/>
            <person name="Liebig J."/>
        </authorList>
    </citation>
    <scope>NUCLEOTIDE SEQUENCE [LARGE SCALE GENOMIC DNA]</scope>
    <source>
        <strain evidence="2 3">R22 G/1</strain>
    </source>
</reference>
<organism evidence="3">
    <name type="scientific">Harpegnathos saltator</name>
    <name type="common">Jerdon's jumping ant</name>
    <dbReference type="NCBI Taxonomy" id="610380"/>
    <lineage>
        <taxon>Eukaryota</taxon>
        <taxon>Metazoa</taxon>
        <taxon>Ecdysozoa</taxon>
        <taxon>Arthropoda</taxon>
        <taxon>Hexapoda</taxon>
        <taxon>Insecta</taxon>
        <taxon>Pterygota</taxon>
        <taxon>Neoptera</taxon>
        <taxon>Endopterygota</taxon>
        <taxon>Hymenoptera</taxon>
        <taxon>Apocrita</taxon>
        <taxon>Aculeata</taxon>
        <taxon>Formicoidea</taxon>
        <taxon>Formicidae</taxon>
        <taxon>Ponerinae</taxon>
        <taxon>Ponerini</taxon>
        <taxon>Harpegnathos</taxon>
    </lineage>
</organism>
<gene>
    <name evidence="2" type="ORF">EAI_01288</name>
</gene>
<proteinExistence type="predicted"/>
<accession>E2B8L0</accession>
<dbReference type="Proteomes" id="UP000008237">
    <property type="component" value="Unassembled WGS sequence"/>
</dbReference>
<keyword evidence="3" id="KW-1185">Reference proteome</keyword>
<feature type="compositionally biased region" description="Basic and acidic residues" evidence="1">
    <location>
        <begin position="134"/>
        <end position="148"/>
    </location>
</feature>
<name>E2B8L0_HARSA</name>
<protein>
    <submittedName>
        <fullName evidence="2">Uncharacterized protein</fullName>
    </submittedName>
</protein>
<dbReference type="EMBL" id="GL446345">
    <property type="protein sequence ID" value="EFN87972.1"/>
    <property type="molecule type" value="Genomic_DNA"/>
</dbReference>
<evidence type="ECO:0000313" key="3">
    <source>
        <dbReference type="Proteomes" id="UP000008237"/>
    </source>
</evidence>
<feature type="region of interest" description="Disordered" evidence="1">
    <location>
        <begin position="121"/>
        <end position="169"/>
    </location>
</feature>
<dbReference type="AlphaFoldDB" id="E2B8L0"/>
<sequence>MVKETRLGLNGCGDAKNHSLKRSPRGTTCRPLCGTPDLVAQWWLCVIRPPSHRTRGNNMSKIKNLAREKRKDLRASKAPYPTPGRAEGKQPGRLESKIGSCSLRTVRMVLESCDNMLASVQGNRATQGRTNKSNLDDSRHASETANREKRNKLSQPHTDAINPDSIPLEPTGVNVISEYTAEAPDFRLMAQQAEASHTD</sequence>
<feature type="compositionally biased region" description="Basic and acidic residues" evidence="1">
    <location>
        <begin position="86"/>
        <end position="95"/>
    </location>
</feature>
<dbReference type="InParanoid" id="E2B8L0"/>